<evidence type="ECO:0000313" key="5">
    <source>
        <dbReference type="Proteomes" id="UP000078550"/>
    </source>
</evidence>
<proteinExistence type="inferred from homology"/>
<reference evidence="5" key="1">
    <citation type="submission" date="2016-05" db="EMBL/GenBank/DDBJ databases">
        <authorList>
            <person name="Naeem Raeece"/>
        </authorList>
    </citation>
    <scope>NUCLEOTIDE SEQUENCE [LARGE SCALE GENOMIC DNA]</scope>
</reference>
<dbReference type="InterPro" id="IPR001279">
    <property type="entry name" value="Metallo-B-lactamas"/>
</dbReference>
<feature type="compositionally biased region" description="Acidic residues" evidence="2">
    <location>
        <begin position="697"/>
        <end position="775"/>
    </location>
</feature>
<gene>
    <name evidence="4" type="ORF">POVWA2_011360</name>
</gene>
<dbReference type="PANTHER" id="PTHR45922:SF1">
    <property type="entry name" value="CLEAVAGE AND POLYADENYLATION SPECIFICITY FACTOR SUBUNIT 2"/>
    <property type="match status" value="1"/>
</dbReference>
<keyword evidence="1" id="KW-0507">mRNA processing</keyword>
<dbReference type="Gene3D" id="3.60.15.10">
    <property type="entry name" value="Ribonuclease Z/Hydroxyacylglutathione hydrolase-like"/>
    <property type="match status" value="1"/>
</dbReference>
<feature type="region of interest" description="Disordered" evidence="2">
    <location>
        <begin position="1320"/>
        <end position="1339"/>
    </location>
</feature>
<sequence>MDELSDGENVREEVIFLFGIIKFRFSSDEEKIKSEDRNTLLIIKDVDFSKRGELEGTLKDEFKGMLQDGTKEGLQDGMKEELQDGMKEGLQDGMKEELQDGMKEGLQEGMKKELQDGMKEALSKANVSPPTWHNNDIKGGSYKSSYNYDYVNNKKDFYADTKDKNIYILINCGWDDNFRVDDIANVLRVCEYLDILLITNHSLSYVGCLPVVFTELMKRKRKIPILCHEYIKSYSKYILLSYLKCVKNCTFFKNFSENEYMNIVNDLYEDIKSLEYKEYYIFKKVICKRKNITCILPLYFINNGDNIGSSAIVMKLFNCKIIYSINFNMADYSFIEQSDVIKQSNVFTYISNFHYTNKSYSKMMELKNILNIVNNTVNNLGCIFFPVDIDSNKKEIRILNSDLSFLSPSRHIYRPTVPCKCSSGHMPPEICSPISLSLRVLKENFARLLCTSLTYMNEHIKNNFHKNRVNIFKIKNLICLRNYGDFKKYEDGYYILFSFPSSLNNNVAKRILSSFLTREKNVLIFTKRNYISTFSSDICNYFYYNKGKRYKENFNFTFMQNVKMDDNMLYEIYLKEKSNIEKDMLQKSKEEKKKKKKKVGKKKQLNFIFESHEEMLYLKRENIIIEKENKLKGNSSRKVRTNTFGSYKSEYNETVPVKTENCKEEFDYGPSDKRLNQMNLSLGGEEAEGGVKKEEEHECDDEDCGEGDEDCDEGDEDDDEGDEDDDEGDEDDDEGDEDDDEGDDDYDDSDDDYDDSDEDDGDGDGDGHEDFDDDDGKASSRSNGINYGVNDDSVGGEGRGPIEREPSELEEHDRDKPLNKGKEKNAHANYKYSDEFFTYVEQMEKEGRNKIKGENKKIWIKEENKYTNDSVDNALENIHGGVAYADGVAYTEGGNYEGDVLKKDKKHNNEHLNTFNKLQENENSEENNNAYYPHLKKFHKITNNINKGNQKKVRIKTENSDSDNYRHVDTMQMDHREGYMSNYYVGENDLSALVKNEETCSYEELSNFHKDGKATYGDEREQGDKENIEGNLGNMFYWKKKKKNYQNGNISEYYKFSEKKSKKKGQESKEVNRLYRVYTNRLKENDDILRNKTSLWKEMLIDYLKVIPTISQEQQVSISIKCSIKTFDMQNVANQNILKTIIHLIKPRHFVVLPSCNSFFSFHLEMLLNSSGIISDHTKIYSFYSPSISDNLSTKYIFYKRYFTQNVETVDSVNLHLNVHYENVYIRSIYNLINAATMTSVTTASASSGDNDTSRTNGNFQIFKIRANVDGRKNEKSPRSSNKGRKRFINEHSTFWSEYNDADYALSLVYNGENKSEIEGDDKMEIGKKDREKEEAPSNEVEEYAKKENSDEKNFLNYYMDDEENKEENADVEQAIDLSDTSFSSSDDETILCEEANDHNILNGSLYIGDVNMQTLCAAMNNVFHRCLNFTNGNQIIVDGKTSVTKEEGKADGTSEEGPQPKNNIVWKIESSLDPSFYLLRNVLKDMYNNVSI</sequence>
<feature type="domain" description="Metallo-beta-lactamase" evidence="3">
    <location>
        <begin position="164"/>
        <end position="344"/>
    </location>
</feature>
<keyword evidence="1" id="KW-0539">Nucleus</keyword>
<evidence type="ECO:0000259" key="3">
    <source>
        <dbReference type="Pfam" id="PF16661"/>
    </source>
</evidence>
<protein>
    <recommendedName>
        <fullName evidence="1">Cleavage and polyadenylation specificity factor subunit 2</fullName>
    </recommendedName>
    <alternativeName>
        <fullName evidence="1">Cleavage and polyadenylation specificity factor 100 kDa subunit</fullName>
    </alternativeName>
</protein>
<dbReference type="Proteomes" id="UP000078550">
    <property type="component" value="Unassembled WGS sequence"/>
</dbReference>
<dbReference type="SUPFAM" id="SSF56281">
    <property type="entry name" value="Metallo-hydrolase/oxidoreductase"/>
    <property type="match status" value="1"/>
</dbReference>
<evidence type="ECO:0000256" key="2">
    <source>
        <dbReference type="SAM" id="MobiDB-lite"/>
    </source>
</evidence>
<feature type="compositionally biased region" description="Basic and acidic residues" evidence="2">
    <location>
        <begin position="1320"/>
        <end position="1336"/>
    </location>
</feature>
<feature type="compositionally biased region" description="Basic and acidic residues" evidence="2">
    <location>
        <begin position="800"/>
        <end position="826"/>
    </location>
</feature>
<keyword evidence="1" id="KW-0694">RNA-binding</keyword>
<comment type="subcellular location">
    <subcellularLocation>
        <location evidence="1">Nucleus</location>
    </subcellularLocation>
</comment>
<dbReference type="GO" id="GO:0006398">
    <property type="term" value="P:mRNA 3'-end processing by stem-loop binding and cleavage"/>
    <property type="evidence" value="ECO:0007669"/>
    <property type="project" value="InterPro"/>
</dbReference>
<dbReference type="PANTHER" id="PTHR45922">
    <property type="entry name" value="CLEAVAGE AND POLYADENYLATION SPECIFICITY FACTOR SUBUNIT 2"/>
    <property type="match status" value="1"/>
</dbReference>
<feature type="region of interest" description="Disordered" evidence="2">
    <location>
        <begin position="685"/>
        <end position="826"/>
    </location>
</feature>
<comment type="similarity">
    <text evidence="1">Belongs to the metallo-beta-lactamase superfamily. RNA-metabolizing metallo-beta-lactamase-like family. CPSF2/YSH1 subfamily.</text>
</comment>
<name>A0A1A8YML5_PLAOA</name>
<dbReference type="InterPro" id="IPR027075">
    <property type="entry name" value="CPSF2"/>
</dbReference>
<dbReference type="GO" id="GO:0005847">
    <property type="term" value="C:mRNA cleavage and polyadenylation specificity factor complex"/>
    <property type="evidence" value="ECO:0007669"/>
    <property type="project" value="InterPro"/>
</dbReference>
<evidence type="ECO:0000313" key="4">
    <source>
        <dbReference type="EMBL" id="SBT32757.1"/>
    </source>
</evidence>
<dbReference type="EMBL" id="FLRE01000041">
    <property type="protein sequence ID" value="SBT32757.1"/>
    <property type="molecule type" value="Genomic_DNA"/>
</dbReference>
<accession>A0A1A8YML5</accession>
<organism evidence="4 5">
    <name type="scientific">Plasmodium ovale wallikeri</name>
    <dbReference type="NCBI Taxonomy" id="864142"/>
    <lineage>
        <taxon>Eukaryota</taxon>
        <taxon>Sar</taxon>
        <taxon>Alveolata</taxon>
        <taxon>Apicomplexa</taxon>
        <taxon>Aconoidasida</taxon>
        <taxon>Haemosporida</taxon>
        <taxon>Plasmodiidae</taxon>
        <taxon>Plasmodium</taxon>
        <taxon>Plasmodium (Plasmodium)</taxon>
    </lineage>
</organism>
<dbReference type="Pfam" id="PF16661">
    <property type="entry name" value="Lactamase_B_6"/>
    <property type="match status" value="1"/>
</dbReference>
<evidence type="ECO:0000256" key="1">
    <source>
        <dbReference type="RuleBase" id="RU365006"/>
    </source>
</evidence>
<dbReference type="InterPro" id="IPR036866">
    <property type="entry name" value="RibonucZ/Hydroxyglut_hydro"/>
</dbReference>
<dbReference type="GO" id="GO:0003723">
    <property type="term" value="F:RNA binding"/>
    <property type="evidence" value="ECO:0007669"/>
    <property type="project" value="UniProtKB-KW"/>
</dbReference>